<dbReference type="EMBL" id="JANPWB010000009">
    <property type="protein sequence ID" value="KAJ1148739.1"/>
    <property type="molecule type" value="Genomic_DNA"/>
</dbReference>
<sequence>MARGAALLSSGENKQRDTSLLRMRSCQCHLLDINLADQSEASNARAKSNPKAANGRGCLGYKATPLSSAARRPLRHRGNGRRRSEHSRRCGVRVP</sequence>
<evidence type="ECO:0000256" key="1">
    <source>
        <dbReference type="SAM" id="MobiDB-lite"/>
    </source>
</evidence>
<feature type="compositionally biased region" description="Basic residues" evidence="1">
    <location>
        <begin position="72"/>
        <end position="95"/>
    </location>
</feature>
<keyword evidence="3" id="KW-1185">Reference proteome</keyword>
<proteinExistence type="predicted"/>
<evidence type="ECO:0000313" key="2">
    <source>
        <dbReference type="EMBL" id="KAJ1148739.1"/>
    </source>
</evidence>
<gene>
    <name evidence="2" type="ORF">NDU88_001565</name>
</gene>
<evidence type="ECO:0000313" key="3">
    <source>
        <dbReference type="Proteomes" id="UP001066276"/>
    </source>
</evidence>
<name>A0AAV7R7H4_PLEWA</name>
<reference evidence="2" key="1">
    <citation type="journal article" date="2022" name="bioRxiv">
        <title>Sequencing and chromosome-scale assembly of the giantPleurodeles waltlgenome.</title>
        <authorList>
            <person name="Brown T."/>
            <person name="Elewa A."/>
            <person name="Iarovenko S."/>
            <person name="Subramanian E."/>
            <person name="Araus A.J."/>
            <person name="Petzold A."/>
            <person name="Susuki M."/>
            <person name="Suzuki K.-i.T."/>
            <person name="Hayashi T."/>
            <person name="Toyoda A."/>
            <person name="Oliveira C."/>
            <person name="Osipova E."/>
            <person name="Leigh N.D."/>
            <person name="Simon A."/>
            <person name="Yun M.H."/>
        </authorList>
    </citation>
    <scope>NUCLEOTIDE SEQUENCE</scope>
    <source>
        <strain evidence="2">20211129_DDA</strain>
        <tissue evidence="2">Liver</tissue>
    </source>
</reference>
<protein>
    <submittedName>
        <fullName evidence="2">Uncharacterized protein</fullName>
    </submittedName>
</protein>
<accession>A0AAV7R7H4</accession>
<feature type="region of interest" description="Disordered" evidence="1">
    <location>
        <begin position="39"/>
        <end position="95"/>
    </location>
</feature>
<comment type="caution">
    <text evidence="2">The sequence shown here is derived from an EMBL/GenBank/DDBJ whole genome shotgun (WGS) entry which is preliminary data.</text>
</comment>
<organism evidence="2 3">
    <name type="scientific">Pleurodeles waltl</name>
    <name type="common">Iberian ribbed newt</name>
    <dbReference type="NCBI Taxonomy" id="8319"/>
    <lineage>
        <taxon>Eukaryota</taxon>
        <taxon>Metazoa</taxon>
        <taxon>Chordata</taxon>
        <taxon>Craniata</taxon>
        <taxon>Vertebrata</taxon>
        <taxon>Euteleostomi</taxon>
        <taxon>Amphibia</taxon>
        <taxon>Batrachia</taxon>
        <taxon>Caudata</taxon>
        <taxon>Salamandroidea</taxon>
        <taxon>Salamandridae</taxon>
        <taxon>Pleurodelinae</taxon>
        <taxon>Pleurodeles</taxon>
    </lineage>
</organism>
<dbReference type="Proteomes" id="UP001066276">
    <property type="component" value="Chromosome 5"/>
</dbReference>
<dbReference type="AlphaFoldDB" id="A0AAV7R7H4"/>